<dbReference type="GO" id="GO:0016491">
    <property type="term" value="F:oxidoreductase activity"/>
    <property type="evidence" value="ECO:0007669"/>
    <property type="project" value="UniProtKB-KW"/>
</dbReference>
<gene>
    <name evidence="3" type="ORF">I6N98_12640</name>
</gene>
<dbReference type="KEGG" id="snan:I6N98_12640"/>
<evidence type="ECO:0000313" key="3">
    <source>
        <dbReference type="EMBL" id="QQD17207.1"/>
    </source>
</evidence>
<proteinExistence type="inferred from homology"/>
<dbReference type="EMBL" id="CP066167">
    <property type="protein sequence ID" value="QQD17207.1"/>
    <property type="molecule type" value="Genomic_DNA"/>
</dbReference>
<dbReference type="PIRSF" id="PIRSF000126">
    <property type="entry name" value="11-beta-HSD1"/>
    <property type="match status" value="1"/>
</dbReference>
<dbReference type="SUPFAM" id="SSF51735">
    <property type="entry name" value="NAD(P)-binding Rossmann-fold domains"/>
    <property type="match status" value="1"/>
</dbReference>
<dbReference type="Pfam" id="PF00106">
    <property type="entry name" value="adh_short"/>
    <property type="match status" value="1"/>
</dbReference>
<dbReference type="PANTHER" id="PTHR43899:SF13">
    <property type="entry name" value="RH59310P"/>
    <property type="match status" value="1"/>
</dbReference>
<dbReference type="AlphaFoldDB" id="A0A7T4QYY1"/>
<accession>A0A7T4QYY1</accession>
<name>A0A7T4QYY1_9GAMM</name>
<evidence type="ECO:0000256" key="2">
    <source>
        <dbReference type="ARBA" id="ARBA00023002"/>
    </source>
</evidence>
<dbReference type="PRINTS" id="PR00081">
    <property type="entry name" value="GDHRDH"/>
</dbReference>
<keyword evidence="4" id="KW-1185">Reference proteome</keyword>
<evidence type="ECO:0000313" key="4">
    <source>
        <dbReference type="Proteomes" id="UP000596063"/>
    </source>
</evidence>
<comment type="similarity">
    <text evidence="1">Belongs to the short-chain dehydrogenases/reductases (SDR) family.</text>
</comment>
<dbReference type="InterPro" id="IPR051019">
    <property type="entry name" value="VLCFA-Steroid_DH"/>
</dbReference>
<dbReference type="RefSeq" id="WP_198568709.1">
    <property type="nucleotide sequence ID" value="NZ_CP066167.1"/>
</dbReference>
<dbReference type="Proteomes" id="UP000596063">
    <property type="component" value="Chromosome"/>
</dbReference>
<dbReference type="InterPro" id="IPR002347">
    <property type="entry name" value="SDR_fam"/>
</dbReference>
<sequence>MTFLQQYGPWAIIAGASEGVGQHFAEVLAERGLNLVLVARRQAPLDSLAADLQQRFGIETRAVTMDLSAPDASARLLAQLEDIDVGLLVYCAGADANYRGFLDAPLTEAESIVQRNCLVPMQLCHHLGRSMADRGRGGIILFGSGAGLAGARNMVAYGASKAFDMVFAEALWCELKPLGVNVLGLMLGETDTPALRRLRFQRGLSKSPNQPVKGAESVDYVVRDALANLGKGPTRLANRKMRLGLRLLFPLSRNTLVAIMAKGNEKVMGK</sequence>
<protein>
    <submittedName>
        <fullName evidence="3">SDR family NAD(P)-dependent oxidoreductase</fullName>
    </submittedName>
</protein>
<dbReference type="Gene3D" id="3.40.50.720">
    <property type="entry name" value="NAD(P)-binding Rossmann-like Domain"/>
    <property type="match status" value="1"/>
</dbReference>
<keyword evidence="2" id="KW-0560">Oxidoreductase</keyword>
<dbReference type="PANTHER" id="PTHR43899">
    <property type="entry name" value="RH59310P"/>
    <property type="match status" value="1"/>
</dbReference>
<dbReference type="InterPro" id="IPR036291">
    <property type="entry name" value="NAD(P)-bd_dom_sf"/>
</dbReference>
<evidence type="ECO:0000256" key="1">
    <source>
        <dbReference type="ARBA" id="ARBA00006484"/>
    </source>
</evidence>
<reference evidence="3 4" key="1">
    <citation type="submission" date="2020-12" db="EMBL/GenBank/DDBJ databases">
        <authorList>
            <person name="Shan Y."/>
        </authorList>
    </citation>
    <scope>NUCLEOTIDE SEQUENCE [LARGE SCALE GENOMIC DNA]</scope>
    <source>
        <strain evidence="4">csc3.9</strain>
    </source>
</reference>
<organism evidence="3 4">
    <name type="scientific">Spongiibacter nanhainus</name>
    <dbReference type="NCBI Taxonomy" id="2794344"/>
    <lineage>
        <taxon>Bacteria</taxon>
        <taxon>Pseudomonadati</taxon>
        <taxon>Pseudomonadota</taxon>
        <taxon>Gammaproteobacteria</taxon>
        <taxon>Cellvibrionales</taxon>
        <taxon>Spongiibacteraceae</taxon>
        <taxon>Spongiibacter</taxon>
    </lineage>
</organism>